<organism evidence="1 2">
    <name type="scientific">Eiseniibacteriota bacterium</name>
    <dbReference type="NCBI Taxonomy" id="2212470"/>
    <lineage>
        <taxon>Bacteria</taxon>
        <taxon>Candidatus Eiseniibacteriota</taxon>
    </lineage>
</organism>
<accession>A0A948RV04</accession>
<gene>
    <name evidence="1" type="ORF">KJ970_10610</name>
</gene>
<dbReference type="EMBL" id="JAHJDP010000056">
    <property type="protein sequence ID" value="MBU2691365.1"/>
    <property type="molecule type" value="Genomic_DNA"/>
</dbReference>
<protein>
    <submittedName>
        <fullName evidence="1">Uncharacterized protein</fullName>
    </submittedName>
</protein>
<reference evidence="1" key="1">
    <citation type="submission" date="2021-05" db="EMBL/GenBank/DDBJ databases">
        <title>Energy efficiency and biological interactions define the core microbiome of deep oligotrophic groundwater.</title>
        <authorList>
            <person name="Mehrshad M."/>
            <person name="Lopez-Fernandez M."/>
            <person name="Bell E."/>
            <person name="Bernier-Latmani R."/>
            <person name="Bertilsson S."/>
            <person name="Dopson M."/>
        </authorList>
    </citation>
    <scope>NUCLEOTIDE SEQUENCE</scope>
    <source>
        <strain evidence="1">Modern_marine.mb.64</strain>
    </source>
</reference>
<dbReference type="Proteomes" id="UP000777784">
    <property type="component" value="Unassembled WGS sequence"/>
</dbReference>
<evidence type="ECO:0000313" key="2">
    <source>
        <dbReference type="Proteomes" id="UP000777784"/>
    </source>
</evidence>
<name>A0A948RV04_UNCEI</name>
<dbReference type="AlphaFoldDB" id="A0A948RV04"/>
<evidence type="ECO:0000313" key="1">
    <source>
        <dbReference type="EMBL" id="MBU2691365.1"/>
    </source>
</evidence>
<comment type="caution">
    <text evidence="1">The sequence shown here is derived from an EMBL/GenBank/DDBJ whole genome shotgun (WGS) entry which is preliminary data.</text>
</comment>
<proteinExistence type="predicted"/>
<sequence length="209" mass="23046">MKRSGWMGLAVAVSQILFLSISTVNAHKLWLDFDHDDNLWTIQSISLEEADVATLILEVEVEPMAPSAEVWIQSEVDCCETYSPPRGWGGVTWGFPGGTCSESCFSFCEWTMPTCNYDCTCIDIVLWGDIHPDAVFIPGERYVLGVLPIERSHPDCGDPPLGYFRIHGDGALGSDLVSNTLWIGPDALSSVADPELLSSTWGRVKSIYR</sequence>